<feature type="transmembrane region" description="Helical" evidence="22">
    <location>
        <begin position="63"/>
        <end position="82"/>
    </location>
</feature>
<dbReference type="InterPro" id="IPR009056">
    <property type="entry name" value="Cyt_c-like_dom"/>
</dbReference>
<evidence type="ECO:0000313" key="24">
    <source>
        <dbReference type="EMBL" id="CUB07171.1"/>
    </source>
</evidence>
<feature type="domain" description="Cytochrome c" evidence="23">
    <location>
        <begin position="128"/>
        <end position="208"/>
    </location>
</feature>
<keyword evidence="15 19" id="KW-0560">Oxidoreductase</keyword>
<comment type="subunit">
    <text evidence="19">Component of the cbb3-type cytochrome c oxidase.</text>
</comment>
<dbReference type="Proteomes" id="UP000182108">
    <property type="component" value="Unassembled WGS sequence"/>
</dbReference>
<keyword evidence="9 22" id="KW-0812">Transmembrane</keyword>
<keyword evidence="4 19" id="KW-0813">Transport</keyword>
<keyword evidence="16 19" id="KW-0408">Iron</keyword>
<feature type="binding site" description="covalent" evidence="21">
    <location>
        <position position="141"/>
    </location>
    <ligand>
        <name>heme c</name>
        <dbReference type="ChEBI" id="CHEBI:61717"/>
        <label>1</label>
    </ligand>
</feature>
<dbReference type="PANTHER" id="PTHR33751">
    <property type="entry name" value="CBB3-TYPE CYTOCHROME C OXIDASE SUBUNIT FIXP"/>
    <property type="match status" value="1"/>
</dbReference>
<dbReference type="InterPro" id="IPR036909">
    <property type="entry name" value="Cyt_c-like_dom_sf"/>
</dbReference>
<gene>
    <name evidence="24" type="ORF">Ga0061068_10574</name>
</gene>
<accession>A0A0K6IVN0</accession>
<dbReference type="RefSeq" id="WP_055423470.1">
    <property type="nucleotide sequence ID" value="NZ_CYHH01000005.1"/>
</dbReference>
<keyword evidence="18 19" id="KW-0472">Membrane</keyword>
<keyword evidence="5 19" id="KW-1003">Cell membrane</keyword>
<dbReference type="InterPro" id="IPR032858">
    <property type="entry name" value="CcoP_N"/>
</dbReference>
<dbReference type="Gene3D" id="1.10.760.10">
    <property type="entry name" value="Cytochrome c-like domain"/>
    <property type="match status" value="2"/>
</dbReference>
<evidence type="ECO:0000256" key="14">
    <source>
        <dbReference type="ARBA" id="ARBA00022989"/>
    </source>
</evidence>
<dbReference type="PROSITE" id="PS51007">
    <property type="entry name" value="CYTC"/>
    <property type="match status" value="2"/>
</dbReference>
<dbReference type="GO" id="GO:0016491">
    <property type="term" value="F:oxidoreductase activity"/>
    <property type="evidence" value="ECO:0007669"/>
    <property type="project" value="UniProtKB-KW"/>
</dbReference>
<evidence type="ECO:0000256" key="20">
    <source>
        <dbReference type="PIRSR" id="PIRSR000006-1"/>
    </source>
</evidence>
<dbReference type="NCBIfam" id="TIGR00782">
    <property type="entry name" value="ccoP"/>
    <property type="match status" value="1"/>
</dbReference>
<dbReference type="InterPro" id="IPR004678">
    <property type="entry name" value="Cyt_c_oxidase_cbb3_su3"/>
</dbReference>
<dbReference type="SUPFAM" id="SSF46626">
    <property type="entry name" value="Cytochrome c"/>
    <property type="match status" value="2"/>
</dbReference>
<evidence type="ECO:0000256" key="10">
    <source>
        <dbReference type="ARBA" id="ARBA00022723"/>
    </source>
</evidence>
<evidence type="ECO:0000256" key="17">
    <source>
        <dbReference type="ARBA" id="ARBA00023065"/>
    </source>
</evidence>
<evidence type="ECO:0000256" key="16">
    <source>
        <dbReference type="ARBA" id="ARBA00023004"/>
    </source>
</evidence>
<feature type="binding site" description="covalent" evidence="21">
    <location>
        <position position="231"/>
    </location>
    <ligand>
        <name>heme c</name>
        <dbReference type="ChEBI" id="CHEBI:61717"/>
        <label>2</label>
    </ligand>
</feature>
<feature type="binding site" description="axial binding residue" evidence="20">
    <location>
        <position position="273"/>
    </location>
    <ligand>
        <name>heme c</name>
        <dbReference type="ChEBI" id="CHEBI:61717"/>
        <label>1</label>
    </ligand>
    <ligandPart>
        <name>Fe</name>
        <dbReference type="ChEBI" id="CHEBI:18248"/>
    </ligandPart>
</feature>
<dbReference type="OrthoDB" id="5296980at2"/>
<keyword evidence="12 19" id="KW-0375">Hydrogen ion transport</keyword>
<evidence type="ECO:0000256" key="7">
    <source>
        <dbReference type="ARBA" id="ARBA00022617"/>
    </source>
</evidence>
<dbReference type="InterPro" id="IPR008168">
    <property type="entry name" value="Cyt_C_IC"/>
</dbReference>
<evidence type="ECO:0000256" key="21">
    <source>
        <dbReference type="PIRSR" id="PIRSR000006-2"/>
    </source>
</evidence>
<feature type="binding site" description="axial binding residue" evidence="20">
    <location>
        <position position="185"/>
    </location>
    <ligand>
        <name>heme c</name>
        <dbReference type="ChEBI" id="CHEBI:61717"/>
        <label>2</label>
    </ligand>
    <ligandPart>
        <name>Fe</name>
        <dbReference type="ChEBI" id="CHEBI:18248"/>
    </ligandPart>
</feature>
<evidence type="ECO:0000256" key="22">
    <source>
        <dbReference type="SAM" id="Phobius"/>
    </source>
</evidence>
<evidence type="ECO:0000256" key="9">
    <source>
        <dbReference type="ARBA" id="ARBA00022692"/>
    </source>
</evidence>
<dbReference type="AlphaFoldDB" id="A0A0K6IVN0"/>
<comment type="cofactor">
    <cofactor evidence="19 21">
        <name>heme c</name>
        <dbReference type="ChEBI" id="CHEBI:61717"/>
    </cofactor>
    <text evidence="19 21">Binds 2 heme C groups per subunit.</text>
</comment>
<evidence type="ECO:0000256" key="18">
    <source>
        <dbReference type="ARBA" id="ARBA00023136"/>
    </source>
</evidence>
<evidence type="ECO:0000256" key="1">
    <source>
        <dbReference type="ARBA" id="ARBA00004533"/>
    </source>
</evidence>
<dbReference type="GO" id="GO:0006119">
    <property type="term" value="P:oxidative phosphorylation"/>
    <property type="evidence" value="ECO:0007669"/>
    <property type="project" value="UniProtKB-UniPathway"/>
</dbReference>
<feature type="binding site" description="axial binding residue" evidence="20">
    <location>
        <position position="145"/>
    </location>
    <ligand>
        <name>heme c</name>
        <dbReference type="ChEBI" id="CHEBI:61717"/>
        <label>1</label>
    </ligand>
    <ligandPart>
        <name>Fe</name>
        <dbReference type="ChEBI" id="CHEBI:18248"/>
    </ligandPart>
</feature>
<name>A0A0K6IVN0_9PROT</name>
<evidence type="ECO:0000256" key="2">
    <source>
        <dbReference type="ARBA" id="ARBA00004673"/>
    </source>
</evidence>
<dbReference type="Pfam" id="PF14715">
    <property type="entry name" value="FixP_N"/>
    <property type="match status" value="1"/>
</dbReference>
<dbReference type="Pfam" id="PF13442">
    <property type="entry name" value="Cytochrome_CBB3"/>
    <property type="match status" value="2"/>
</dbReference>
<dbReference type="GO" id="GO:1902600">
    <property type="term" value="P:proton transmembrane transport"/>
    <property type="evidence" value="ECO:0007669"/>
    <property type="project" value="UniProtKB-KW"/>
</dbReference>
<dbReference type="EMBL" id="CYHH01000005">
    <property type="protein sequence ID" value="CUB07171.1"/>
    <property type="molecule type" value="Genomic_DNA"/>
</dbReference>
<dbReference type="PIRSF" id="PIRSF000006">
    <property type="entry name" value="Cbb3-Cox_fixP"/>
    <property type="match status" value="1"/>
</dbReference>
<comment type="function">
    <text evidence="19">C-type cytochrome. Part of the cbb3-type cytochrome c oxidase complex.</text>
</comment>
<dbReference type="GO" id="GO:0020037">
    <property type="term" value="F:heme binding"/>
    <property type="evidence" value="ECO:0007669"/>
    <property type="project" value="InterPro"/>
</dbReference>
<sequence>MADFINGFWNAYVMVLVALSIAFCIFIIASNMRASGKVGELQPHKWDETLQEWNNPLPRWWMYLYWLTIFFGIAYLIIYPGFGSFPGIAKWTSVGQWEQEMKKADEQYGPKFAKYRNMDVKAVAADPEAMGMGKRLFQAYCMQCHGADARGAKGFPNLTDHDWLGGDGSPEYIKTTITAGRMGVMPPFKDILSEDQMKDVANYVRSLSGLSHDAQRAQRGAQVFAENCAVCHGPDAKGNPLLGAPNLTDDIWLWGSSEAQIISNVTNGIQNRMPAFGEFLGEDKVHILTAYVWGLSNKQ</sequence>
<feature type="binding site" description="axial binding residue" evidence="20">
    <location>
        <position position="232"/>
    </location>
    <ligand>
        <name>heme c</name>
        <dbReference type="ChEBI" id="CHEBI:61717"/>
        <label>2</label>
    </ligand>
    <ligandPart>
        <name>Fe</name>
        <dbReference type="ChEBI" id="CHEBI:18248"/>
    </ligandPart>
</feature>
<dbReference type="GO" id="GO:0009055">
    <property type="term" value="F:electron transfer activity"/>
    <property type="evidence" value="ECO:0007669"/>
    <property type="project" value="InterPro"/>
</dbReference>
<evidence type="ECO:0000256" key="19">
    <source>
        <dbReference type="PIRNR" id="PIRNR000006"/>
    </source>
</evidence>
<keyword evidence="8 19" id="KW-0679">Respiratory chain</keyword>
<dbReference type="PANTHER" id="PTHR33751:SF1">
    <property type="entry name" value="CBB3-TYPE CYTOCHROME C OXIDASE SUBUNIT FIXP"/>
    <property type="match status" value="1"/>
</dbReference>
<dbReference type="Gene3D" id="6.10.280.130">
    <property type="match status" value="1"/>
</dbReference>
<keyword evidence="7 19" id="KW-0349">Heme</keyword>
<keyword evidence="17 19" id="KW-0406">Ion transport</keyword>
<feature type="binding site" description="covalent" evidence="21">
    <location>
        <position position="228"/>
    </location>
    <ligand>
        <name>heme c</name>
        <dbReference type="ChEBI" id="CHEBI:61717"/>
        <label>2</label>
    </ligand>
</feature>
<reference evidence="25" key="1">
    <citation type="submission" date="2015-08" db="EMBL/GenBank/DDBJ databases">
        <authorList>
            <person name="Babu N.S."/>
            <person name="Beckwith C.J."/>
            <person name="Beseler K.G."/>
            <person name="Brison A."/>
            <person name="Carone J.V."/>
            <person name="Caskin T.P."/>
            <person name="Diamond M."/>
            <person name="Durham M.E."/>
            <person name="Foxe J.M."/>
            <person name="Go M."/>
            <person name="Henderson B.A."/>
            <person name="Jones I.B."/>
            <person name="McGettigan J.A."/>
            <person name="Micheletti S.J."/>
            <person name="Nasrallah M.E."/>
            <person name="Ortiz D."/>
            <person name="Piller C.R."/>
            <person name="Privatt S.R."/>
            <person name="Schneider S.L."/>
            <person name="Sharp S."/>
            <person name="Smith T.C."/>
            <person name="Stanton J.D."/>
            <person name="Ullery H.E."/>
            <person name="Wilson R.J."/>
            <person name="Serrano M.G."/>
            <person name="Buck G."/>
            <person name="Lee V."/>
            <person name="Wang Y."/>
            <person name="Carvalho R."/>
            <person name="Voegtly L."/>
            <person name="Shi R."/>
            <person name="Duckworth R."/>
            <person name="Johnson A."/>
            <person name="Loviza R."/>
            <person name="Walstead R."/>
            <person name="Shah Z."/>
            <person name="Kiflezghi M."/>
            <person name="Wade K."/>
            <person name="Ball S.L."/>
            <person name="Bradley K.W."/>
            <person name="Asai D.J."/>
            <person name="Bowman C.A."/>
            <person name="Russell D.A."/>
            <person name="Pope W.H."/>
            <person name="Jacobs-Sera D."/>
            <person name="Hendrix R.W."/>
            <person name="Hatfull G.F."/>
        </authorList>
    </citation>
    <scope>NUCLEOTIDE SEQUENCE [LARGE SCALE GENOMIC DNA]</scope>
    <source>
        <strain evidence="25">JCM 19170</strain>
    </source>
</reference>
<evidence type="ECO:0000256" key="3">
    <source>
        <dbReference type="ARBA" id="ARBA00006113"/>
    </source>
</evidence>
<evidence type="ECO:0000256" key="5">
    <source>
        <dbReference type="ARBA" id="ARBA00022475"/>
    </source>
</evidence>
<dbReference type="GO" id="GO:0005886">
    <property type="term" value="C:plasma membrane"/>
    <property type="evidence" value="ECO:0007669"/>
    <property type="project" value="UniProtKB-SubCell"/>
</dbReference>
<dbReference type="UniPathway" id="UPA00705"/>
<dbReference type="InterPro" id="IPR050597">
    <property type="entry name" value="Cytochrome_c_Oxidase_Subunit"/>
</dbReference>
<organism evidence="24 25">
    <name type="scientific">Tepidiphilus thermophilus</name>
    <dbReference type="NCBI Taxonomy" id="876478"/>
    <lineage>
        <taxon>Bacteria</taxon>
        <taxon>Pseudomonadati</taxon>
        <taxon>Pseudomonadota</taxon>
        <taxon>Hydrogenophilia</taxon>
        <taxon>Hydrogenophilales</taxon>
        <taxon>Hydrogenophilaceae</taxon>
        <taxon>Tepidiphilus</taxon>
    </lineage>
</organism>
<evidence type="ECO:0000256" key="15">
    <source>
        <dbReference type="ARBA" id="ARBA00023002"/>
    </source>
</evidence>
<evidence type="ECO:0000256" key="12">
    <source>
        <dbReference type="ARBA" id="ARBA00022781"/>
    </source>
</evidence>
<evidence type="ECO:0000256" key="6">
    <source>
        <dbReference type="ARBA" id="ARBA00022519"/>
    </source>
</evidence>
<evidence type="ECO:0000256" key="8">
    <source>
        <dbReference type="ARBA" id="ARBA00022660"/>
    </source>
</evidence>
<comment type="similarity">
    <text evidence="3 19">Belongs to the CcoP / FixP family.</text>
</comment>
<keyword evidence="11" id="KW-0677">Repeat</keyword>
<feature type="domain" description="Cytochrome c" evidence="23">
    <location>
        <begin position="215"/>
        <end position="296"/>
    </location>
</feature>
<keyword evidence="6 19" id="KW-0997">Cell inner membrane</keyword>
<keyword evidence="14 22" id="KW-1133">Transmembrane helix</keyword>
<proteinExistence type="inferred from homology"/>
<evidence type="ECO:0000256" key="13">
    <source>
        <dbReference type="ARBA" id="ARBA00022982"/>
    </source>
</evidence>
<evidence type="ECO:0000256" key="4">
    <source>
        <dbReference type="ARBA" id="ARBA00022448"/>
    </source>
</evidence>
<keyword evidence="25" id="KW-1185">Reference proteome</keyword>
<keyword evidence="10 19" id="KW-0479">Metal-binding</keyword>
<evidence type="ECO:0000256" key="11">
    <source>
        <dbReference type="ARBA" id="ARBA00022737"/>
    </source>
</evidence>
<keyword evidence="13 19" id="KW-0249">Electron transport</keyword>
<comment type="subcellular location">
    <subcellularLocation>
        <location evidence="1 19">Cell inner membrane</location>
    </subcellularLocation>
</comment>
<dbReference type="InterPro" id="IPR038414">
    <property type="entry name" value="CcoP_N_sf"/>
</dbReference>
<evidence type="ECO:0000259" key="23">
    <source>
        <dbReference type="PROSITE" id="PS51007"/>
    </source>
</evidence>
<feature type="transmembrane region" description="Helical" evidence="22">
    <location>
        <begin position="7"/>
        <end position="29"/>
    </location>
</feature>
<protein>
    <recommendedName>
        <fullName evidence="19">Cbb3-type cytochrome c oxidase subunit</fullName>
    </recommendedName>
</protein>
<evidence type="ECO:0000313" key="25">
    <source>
        <dbReference type="Proteomes" id="UP000182108"/>
    </source>
</evidence>
<dbReference type="PRINTS" id="PR00605">
    <property type="entry name" value="CYTCHROMECIC"/>
</dbReference>
<dbReference type="GO" id="GO:0005506">
    <property type="term" value="F:iron ion binding"/>
    <property type="evidence" value="ECO:0007669"/>
    <property type="project" value="InterPro"/>
</dbReference>
<comment type="pathway">
    <text evidence="2 19">Energy metabolism; oxidative phosphorylation.</text>
</comment>
<feature type="binding site" description="covalent" evidence="21">
    <location>
        <position position="144"/>
    </location>
    <ligand>
        <name>heme c</name>
        <dbReference type="ChEBI" id="CHEBI:61717"/>
        <label>1</label>
    </ligand>
</feature>